<evidence type="ECO:0000256" key="7">
    <source>
        <dbReference type="ARBA" id="ARBA00023136"/>
    </source>
</evidence>
<evidence type="ECO:0000256" key="8">
    <source>
        <dbReference type="ARBA" id="ARBA00023180"/>
    </source>
</evidence>
<dbReference type="OrthoDB" id="5877963at2759"/>
<dbReference type="GO" id="GO:0005886">
    <property type="term" value="C:plasma membrane"/>
    <property type="evidence" value="ECO:0007669"/>
    <property type="project" value="TreeGrafter"/>
</dbReference>
<evidence type="ECO:0000256" key="6">
    <source>
        <dbReference type="ARBA" id="ARBA00022989"/>
    </source>
</evidence>
<feature type="transmembrane region" description="Helical" evidence="9">
    <location>
        <begin position="280"/>
        <end position="306"/>
    </location>
</feature>
<keyword evidence="4 9" id="KW-0812">Transmembrane</keyword>
<dbReference type="Proteomes" id="UP000783686">
    <property type="component" value="Unassembled WGS sequence"/>
</dbReference>
<keyword evidence="11" id="KW-1185">Reference proteome</keyword>
<gene>
    <name evidence="10" type="ORF">BOKJ2_LOCUS4238</name>
</gene>
<dbReference type="PANTHER" id="PTHR11958">
    <property type="entry name" value="SODIUM/DICARBOXYLATE SYMPORTER-RELATED"/>
    <property type="match status" value="1"/>
</dbReference>
<evidence type="ECO:0000256" key="9">
    <source>
        <dbReference type="RuleBase" id="RU361216"/>
    </source>
</evidence>
<feature type="transmembrane region" description="Helical" evidence="9">
    <location>
        <begin position="238"/>
        <end position="260"/>
    </location>
</feature>
<dbReference type="AlphaFoldDB" id="A0A811K8R6"/>
<comment type="similarity">
    <text evidence="2 9">Belongs to the dicarboxylate/amino acid:cation symporter (DAACS) (TC 2.A.23) family.</text>
</comment>
<evidence type="ECO:0000256" key="5">
    <source>
        <dbReference type="ARBA" id="ARBA00022847"/>
    </source>
</evidence>
<sequence>MRYTIIACFFGYFGQIKMNKDLILVFTIEAVVVGIVLGFMIRPFNPSNDAISLIGFPGEIFMQIVEMMILPLIISSVISALAQVKPGHAGKIGLLTVLYYMTTTFLSTFTGIILVQSIHPGDPHLTTKFGEGTLDDTALSTLDTFLDQIRNMFPENIVQATFQQVQTDYVPVKPKVRAINNSSALVVVSNGTQRQLMKRVLTYTNEVNVLGLIVFCTGFGVILSILGEQARLMINFFIVLDAVIMRWITALMWVYPIGILSLVTKNIVDIDNLTETAQALAMYVVTVICGLMIHSLLTLPLLYYMFTRGNPFNFMTGMLQAVATAFGTASSGATLPVTFRALEDSLKIDRRVTRFVLPLGATITMDGTALYEAVAVIFIAQLNNIQLSLVELLTISFTTTVVSIGSGSVPAGLDTLIVVLTTVGLPVKDLSLLLTVDWLLDRIRTSVNVLGDGYGCGIIYHMTKKTLAEGDKDDLIRQLRNEIKIINAPVPHLDLTEDEPHHGTSQSMPVTARQPRFSLAGFSESFGGNRRQRPKDYLSASATHSECGFNLMGKKSTAEGPDEARYKEDNRSLLSGSMEFTV</sequence>
<dbReference type="PRINTS" id="PR00173">
    <property type="entry name" value="EDTRNSPORT"/>
</dbReference>
<feature type="transmembrane region" description="Helical" evidence="9">
    <location>
        <begin position="359"/>
        <end position="380"/>
    </location>
</feature>
<keyword evidence="7 9" id="KW-0472">Membrane</keyword>
<feature type="transmembrane region" description="Helical" evidence="9">
    <location>
        <begin position="318"/>
        <end position="339"/>
    </location>
</feature>
<organism evidence="10 11">
    <name type="scientific">Bursaphelenchus okinawaensis</name>
    <dbReference type="NCBI Taxonomy" id="465554"/>
    <lineage>
        <taxon>Eukaryota</taxon>
        <taxon>Metazoa</taxon>
        <taxon>Ecdysozoa</taxon>
        <taxon>Nematoda</taxon>
        <taxon>Chromadorea</taxon>
        <taxon>Rhabditida</taxon>
        <taxon>Tylenchina</taxon>
        <taxon>Tylenchomorpha</taxon>
        <taxon>Aphelenchoidea</taxon>
        <taxon>Aphelenchoididae</taxon>
        <taxon>Bursaphelenchus</taxon>
    </lineage>
</organism>
<proteinExistence type="inferred from homology"/>
<reference evidence="10" key="1">
    <citation type="submission" date="2020-09" db="EMBL/GenBank/DDBJ databases">
        <authorList>
            <person name="Kikuchi T."/>
        </authorList>
    </citation>
    <scope>NUCLEOTIDE SEQUENCE</scope>
    <source>
        <strain evidence="10">SH1</strain>
    </source>
</reference>
<dbReference type="GO" id="GO:0005313">
    <property type="term" value="F:L-glutamate transmembrane transporter activity"/>
    <property type="evidence" value="ECO:0007669"/>
    <property type="project" value="TreeGrafter"/>
</dbReference>
<name>A0A811K8R6_9BILA</name>
<dbReference type="Gene3D" id="1.10.3860.10">
    <property type="entry name" value="Sodium:dicarboxylate symporter"/>
    <property type="match status" value="1"/>
</dbReference>
<evidence type="ECO:0000256" key="2">
    <source>
        <dbReference type="ARBA" id="ARBA00006148"/>
    </source>
</evidence>
<comment type="subcellular location">
    <subcellularLocation>
        <location evidence="1 9">Membrane</location>
        <topology evidence="1 9">Multi-pass membrane protein</topology>
    </subcellularLocation>
</comment>
<dbReference type="EMBL" id="CAJFCW020000002">
    <property type="protein sequence ID" value="CAG9096033.1"/>
    <property type="molecule type" value="Genomic_DNA"/>
</dbReference>
<accession>A0A811K8R6</accession>
<feature type="transmembrane region" description="Helical" evidence="9">
    <location>
        <begin position="61"/>
        <end position="82"/>
    </location>
</feature>
<dbReference type="GO" id="GO:0015175">
    <property type="term" value="F:neutral L-amino acid transmembrane transporter activity"/>
    <property type="evidence" value="ECO:0007669"/>
    <property type="project" value="TreeGrafter"/>
</dbReference>
<dbReference type="GO" id="GO:0015501">
    <property type="term" value="F:glutamate:sodium symporter activity"/>
    <property type="evidence" value="ECO:0007669"/>
    <property type="project" value="TreeGrafter"/>
</dbReference>
<comment type="caution">
    <text evidence="10">The sequence shown here is derived from an EMBL/GenBank/DDBJ whole genome shotgun (WGS) entry which is preliminary data.</text>
</comment>
<evidence type="ECO:0000256" key="1">
    <source>
        <dbReference type="ARBA" id="ARBA00004141"/>
    </source>
</evidence>
<dbReference type="InterPro" id="IPR050746">
    <property type="entry name" value="DAACS"/>
</dbReference>
<dbReference type="InterPro" id="IPR036458">
    <property type="entry name" value="Na:dicarbo_symporter_sf"/>
</dbReference>
<dbReference type="SUPFAM" id="SSF118215">
    <property type="entry name" value="Proton glutamate symport protein"/>
    <property type="match status" value="1"/>
</dbReference>
<dbReference type="PROSITE" id="PS00714">
    <property type="entry name" value="NA_DICARBOXYL_SYMP_2"/>
    <property type="match status" value="1"/>
</dbReference>
<protein>
    <recommendedName>
        <fullName evidence="9">Amino acid transporter</fullName>
    </recommendedName>
</protein>
<keyword evidence="8" id="KW-0325">Glycoprotein</keyword>
<dbReference type="PROSITE" id="PS00713">
    <property type="entry name" value="NA_DICARBOXYL_SYMP_1"/>
    <property type="match status" value="1"/>
</dbReference>
<dbReference type="EMBL" id="CAJFDH010000002">
    <property type="protein sequence ID" value="CAD5212437.1"/>
    <property type="molecule type" value="Genomic_DNA"/>
</dbReference>
<keyword evidence="6 9" id="KW-1133">Transmembrane helix</keyword>
<evidence type="ECO:0000313" key="10">
    <source>
        <dbReference type="EMBL" id="CAD5212437.1"/>
    </source>
</evidence>
<dbReference type="Pfam" id="PF00375">
    <property type="entry name" value="SDF"/>
    <property type="match status" value="1"/>
</dbReference>
<evidence type="ECO:0000256" key="4">
    <source>
        <dbReference type="ARBA" id="ARBA00022692"/>
    </source>
</evidence>
<dbReference type="Proteomes" id="UP000614601">
    <property type="component" value="Unassembled WGS sequence"/>
</dbReference>
<feature type="transmembrane region" description="Helical" evidence="9">
    <location>
        <begin position="207"/>
        <end position="226"/>
    </location>
</feature>
<keyword evidence="5 9" id="KW-0769">Symport</keyword>
<keyword evidence="3 9" id="KW-0813">Transport</keyword>
<dbReference type="InterPro" id="IPR018107">
    <property type="entry name" value="Na-dicarboxylate_symporter_CS"/>
</dbReference>
<dbReference type="PANTHER" id="PTHR11958:SF46">
    <property type="entry name" value="SODIUM-DEPENDENT EXCITATORY AMINO ACID TRANSPORTER GLT-3-RELATED"/>
    <property type="match status" value="1"/>
</dbReference>
<evidence type="ECO:0000256" key="3">
    <source>
        <dbReference type="ARBA" id="ARBA00022448"/>
    </source>
</evidence>
<feature type="transmembrane region" description="Helical" evidence="9">
    <location>
        <begin position="21"/>
        <end position="41"/>
    </location>
</feature>
<evidence type="ECO:0000313" key="11">
    <source>
        <dbReference type="Proteomes" id="UP000614601"/>
    </source>
</evidence>
<dbReference type="InterPro" id="IPR001991">
    <property type="entry name" value="Na-dicarboxylate_symporter"/>
</dbReference>